<sequence>MSSLYHYPRKDKNRLEIQGTIPWVTRPIKKSIPNAGYPVVFPIPTKNRRPGNQSSGPSTFNDAS</sequence>
<comment type="caution">
    <text evidence="2">The sequence shown here is derived from an EMBL/GenBank/DDBJ whole genome shotgun (WGS) entry which is preliminary data.</text>
</comment>
<evidence type="ECO:0000256" key="1">
    <source>
        <dbReference type="SAM" id="MobiDB-lite"/>
    </source>
</evidence>
<evidence type="ECO:0000313" key="3">
    <source>
        <dbReference type="Proteomes" id="UP000004625"/>
    </source>
</evidence>
<organism evidence="2 3">
    <name type="scientific">Lentilactobacillus parafarraginis F0439</name>
    <dbReference type="NCBI Taxonomy" id="797515"/>
    <lineage>
        <taxon>Bacteria</taxon>
        <taxon>Bacillati</taxon>
        <taxon>Bacillota</taxon>
        <taxon>Bacilli</taxon>
        <taxon>Lactobacillales</taxon>
        <taxon>Lactobacillaceae</taxon>
        <taxon>Lentilactobacillus</taxon>
    </lineage>
</organism>
<protein>
    <submittedName>
        <fullName evidence="2">Uncharacterized protein</fullName>
    </submittedName>
</protein>
<feature type="compositionally biased region" description="Polar residues" evidence="1">
    <location>
        <begin position="50"/>
        <end position="64"/>
    </location>
</feature>
<proteinExistence type="predicted"/>
<dbReference type="AlphaFoldDB" id="G9ZLC4"/>
<accession>G9ZLC4</accession>
<dbReference type="HOGENOM" id="CLU_2862187_0_0_9"/>
<gene>
    <name evidence="2" type="ORF">HMPREF9103_00522</name>
</gene>
<evidence type="ECO:0000313" key="2">
    <source>
        <dbReference type="EMBL" id="EHM00516.1"/>
    </source>
</evidence>
<keyword evidence="3" id="KW-1185">Reference proteome</keyword>
<name>G9ZLC4_9LACO</name>
<feature type="region of interest" description="Disordered" evidence="1">
    <location>
        <begin position="42"/>
        <end position="64"/>
    </location>
</feature>
<reference evidence="2 3" key="1">
    <citation type="submission" date="2011-09" db="EMBL/GenBank/DDBJ databases">
        <authorList>
            <person name="Weinstock G."/>
            <person name="Sodergren E."/>
            <person name="Clifton S."/>
            <person name="Fulton L."/>
            <person name="Fulton B."/>
            <person name="Courtney L."/>
            <person name="Fronick C."/>
            <person name="Harrison M."/>
            <person name="Strong C."/>
            <person name="Farmer C."/>
            <person name="Delahaunty K."/>
            <person name="Markovic C."/>
            <person name="Hall O."/>
            <person name="Minx P."/>
            <person name="Tomlinson C."/>
            <person name="Mitreva M."/>
            <person name="Hou S."/>
            <person name="Chen J."/>
            <person name="Wollam A."/>
            <person name="Pepin K.H."/>
            <person name="Johnson M."/>
            <person name="Bhonagiri V."/>
            <person name="Zhang X."/>
            <person name="Suruliraj S."/>
            <person name="Warren W."/>
            <person name="Chinwalla A."/>
            <person name="Mardis E.R."/>
            <person name="Wilson R.K."/>
        </authorList>
    </citation>
    <scope>NUCLEOTIDE SEQUENCE [LARGE SCALE GENOMIC DNA]</scope>
    <source>
        <strain evidence="2 3">F0439</strain>
    </source>
</reference>
<dbReference type="Proteomes" id="UP000004625">
    <property type="component" value="Unassembled WGS sequence"/>
</dbReference>
<dbReference type="EMBL" id="AGEY01000024">
    <property type="protein sequence ID" value="EHM00516.1"/>
    <property type="molecule type" value="Genomic_DNA"/>
</dbReference>